<dbReference type="SUPFAM" id="SSF48403">
    <property type="entry name" value="Ankyrin repeat"/>
    <property type="match status" value="1"/>
</dbReference>
<dbReference type="EMBL" id="KZ824427">
    <property type="protein sequence ID" value="RAL03520.1"/>
    <property type="molecule type" value="Genomic_DNA"/>
</dbReference>
<protein>
    <recommendedName>
        <fullName evidence="2">Nephrocystin 3-like N-terminal domain-containing protein</fullName>
    </recommendedName>
</protein>
<dbReference type="Gene3D" id="1.25.40.20">
    <property type="entry name" value="Ankyrin repeat-containing domain"/>
    <property type="match status" value="1"/>
</dbReference>
<gene>
    <name evidence="3" type="ORF">BO80DRAFT_442641</name>
</gene>
<feature type="domain" description="Nephrocystin 3-like N-terminal" evidence="2">
    <location>
        <begin position="151"/>
        <end position="328"/>
    </location>
</feature>
<proteinExistence type="predicted"/>
<sequence>MSRGLVYEHEIRQSQVGYHNVNMKNFEESLVKLYERVLIFQVLISEHYEKGSLHRTWDSIWNSGVVSAFDKNTVQLQLDLEQEAAANSRIRSQDGFNTILESNVELRQQLLKLMRQIEDAKRRQDILAWISNIPYEDQHDEAKKKKVVAKGTGRWVSKRHEFESWQNSRRRRILWSNGIPGAGKTKIMSVVIEKFKEEISSGTAPEGQSRTATDRIAFFYCRRYEESRRDGVTILRSLAKQLAISCDPLPKSLQRLYNVKGKIGSASRIIHMKHVQKILKNVIEMNGNVVLCLDALDECSEESKKSLLETLKRLLKLCHRLKVIISSRDQRIIHTRLENYPTISITATDNKDDIDGQPNIDINAKRGPDTEAYDGAALIAACRIGNPRTVKLLFEQPGLQVNLQASKGRYGTALIAACAKHKATIVRMLVDHLDIEVNTQSSVGDFATALIATCGSDGDNPKEKPRSNTSKSTETLDILLSTALIDVDATSPHGIYGNALVATCLVNDEDRFKKILPRFMEKTSVKALIMLARAQHPIMDQRRTEVSHNPTLGTEIGKRLIHNWKIEHDSDAATHLLRAALKLHILEIETDLFQNISSDLLDVFVERITADSWKTTTYLDWLGFREPSRLTTQYLQTWFWLPRRL</sequence>
<dbReference type="Gene3D" id="3.40.50.300">
    <property type="entry name" value="P-loop containing nucleotide triphosphate hydrolases"/>
    <property type="match status" value="1"/>
</dbReference>
<accession>A0A395H792</accession>
<dbReference type="InterPro" id="IPR036770">
    <property type="entry name" value="Ankyrin_rpt-contain_sf"/>
</dbReference>
<dbReference type="InterPro" id="IPR002110">
    <property type="entry name" value="Ankyrin_rpt"/>
</dbReference>
<reference evidence="3 4" key="1">
    <citation type="submission" date="2018-02" db="EMBL/GenBank/DDBJ databases">
        <title>The genomes of Aspergillus section Nigri reveals drivers in fungal speciation.</title>
        <authorList>
            <consortium name="DOE Joint Genome Institute"/>
            <person name="Vesth T.C."/>
            <person name="Nybo J."/>
            <person name="Theobald S."/>
            <person name="Brandl J."/>
            <person name="Frisvad J.C."/>
            <person name="Nielsen K.F."/>
            <person name="Lyhne E.K."/>
            <person name="Kogle M.E."/>
            <person name="Kuo A."/>
            <person name="Riley R."/>
            <person name="Clum A."/>
            <person name="Nolan M."/>
            <person name="Lipzen A."/>
            <person name="Salamov A."/>
            <person name="Henrissat B."/>
            <person name="Wiebenga A."/>
            <person name="De vries R.P."/>
            <person name="Grigoriev I.V."/>
            <person name="Mortensen U.H."/>
            <person name="Andersen M.R."/>
            <person name="Baker S.E."/>
        </authorList>
    </citation>
    <scope>NUCLEOTIDE SEQUENCE [LARGE SCALE GENOMIC DNA]</scope>
    <source>
        <strain evidence="3 4">CBS 121593</strain>
    </source>
</reference>
<dbReference type="PANTHER" id="PTHR10039">
    <property type="entry name" value="AMELOGENIN"/>
    <property type="match status" value="1"/>
</dbReference>
<keyword evidence="4" id="KW-1185">Reference proteome</keyword>
<dbReference type="Pfam" id="PF12796">
    <property type="entry name" value="Ank_2"/>
    <property type="match status" value="1"/>
</dbReference>
<dbReference type="SUPFAM" id="SSF52540">
    <property type="entry name" value="P-loop containing nucleoside triphosphate hydrolases"/>
    <property type="match status" value="1"/>
</dbReference>
<name>A0A395H792_9EURO</name>
<dbReference type="GeneID" id="37226146"/>
<dbReference type="AlphaFoldDB" id="A0A395H792"/>
<dbReference type="STRING" id="1448316.A0A395H792"/>
<dbReference type="PANTHER" id="PTHR10039:SF14">
    <property type="entry name" value="NACHT DOMAIN-CONTAINING PROTEIN"/>
    <property type="match status" value="1"/>
</dbReference>
<dbReference type="InterPro" id="IPR027417">
    <property type="entry name" value="P-loop_NTPase"/>
</dbReference>
<keyword evidence="1" id="KW-0677">Repeat</keyword>
<dbReference type="OrthoDB" id="7464126at2759"/>
<organism evidence="3 4">
    <name type="scientific">Aspergillus ibericus CBS 121593</name>
    <dbReference type="NCBI Taxonomy" id="1448316"/>
    <lineage>
        <taxon>Eukaryota</taxon>
        <taxon>Fungi</taxon>
        <taxon>Dikarya</taxon>
        <taxon>Ascomycota</taxon>
        <taxon>Pezizomycotina</taxon>
        <taxon>Eurotiomycetes</taxon>
        <taxon>Eurotiomycetidae</taxon>
        <taxon>Eurotiales</taxon>
        <taxon>Aspergillaceae</taxon>
        <taxon>Aspergillus</taxon>
        <taxon>Aspergillus subgen. Circumdati</taxon>
    </lineage>
</organism>
<evidence type="ECO:0000313" key="3">
    <source>
        <dbReference type="EMBL" id="RAL03520.1"/>
    </source>
</evidence>
<dbReference type="VEuPathDB" id="FungiDB:BO80DRAFT_442641"/>
<dbReference type="Pfam" id="PF24883">
    <property type="entry name" value="NPHP3_N"/>
    <property type="match status" value="1"/>
</dbReference>
<evidence type="ECO:0000313" key="4">
    <source>
        <dbReference type="Proteomes" id="UP000249402"/>
    </source>
</evidence>
<evidence type="ECO:0000256" key="1">
    <source>
        <dbReference type="ARBA" id="ARBA00022737"/>
    </source>
</evidence>
<dbReference type="InterPro" id="IPR056884">
    <property type="entry name" value="NPHP3-like_N"/>
</dbReference>
<dbReference type="Proteomes" id="UP000249402">
    <property type="component" value="Unassembled WGS sequence"/>
</dbReference>
<dbReference type="RefSeq" id="XP_025577847.1">
    <property type="nucleotide sequence ID" value="XM_025721281.1"/>
</dbReference>
<evidence type="ECO:0000259" key="2">
    <source>
        <dbReference type="Pfam" id="PF24883"/>
    </source>
</evidence>